<proteinExistence type="predicted"/>
<keyword evidence="3" id="KW-1185">Reference proteome</keyword>
<protein>
    <submittedName>
        <fullName evidence="2">Uncharacterized protein</fullName>
    </submittedName>
</protein>
<dbReference type="Proteomes" id="UP000265663">
    <property type="component" value="Unassembled WGS sequence"/>
</dbReference>
<organism evidence="2 3">
    <name type="scientific">Pyrenophora seminiperda CCB06</name>
    <dbReference type="NCBI Taxonomy" id="1302712"/>
    <lineage>
        <taxon>Eukaryota</taxon>
        <taxon>Fungi</taxon>
        <taxon>Dikarya</taxon>
        <taxon>Ascomycota</taxon>
        <taxon>Pezizomycotina</taxon>
        <taxon>Dothideomycetes</taxon>
        <taxon>Pleosporomycetidae</taxon>
        <taxon>Pleosporales</taxon>
        <taxon>Pleosporineae</taxon>
        <taxon>Pleosporaceae</taxon>
        <taxon>Pyrenophora</taxon>
    </lineage>
</organism>
<dbReference type="EMBL" id="KE747814">
    <property type="protein sequence ID" value="RMZ68004.1"/>
    <property type="molecule type" value="Genomic_DNA"/>
</dbReference>
<evidence type="ECO:0000313" key="3">
    <source>
        <dbReference type="Proteomes" id="UP000265663"/>
    </source>
</evidence>
<sequence>MGMWIAYGPKVWFSLLLLLWEWQRAVRVMITTRMNSARLGPPLNIYTAYTVISPTCYAVK</sequence>
<keyword evidence="1" id="KW-0732">Signal</keyword>
<reference evidence="2 3" key="1">
    <citation type="journal article" date="2014" name="PLoS ONE">
        <title>De novo Genome Assembly of the Fungal Plant Pathogen Pyrenophora semeniperda.</title>
        <authorList>
            <person name="Soliai M.M."/>
            <person name="Meyer S.E."/>
            <person name="Udall J.A."/>
            <person name="Elzinga D.E."/>
            <person name="Hermansen R.A."/>
            <person name="Bodily P.M."/>
            <person name="Hart A.A."/>
            <person name="Coleman C.E."/>
        </authorList>
    </citation>
    <scope>NUCLEOTIDE SEQUENCE [LARGE SCALE GENOMIC DNA]</scope>
    <source>
        <strain evidence="2 3">CCB06</strain>
        <tissue evidence="2">Mycelium</tissue>
    </source>
</reference>
<evidence type="ECO:0000313" key="2">
    <source>
        <dbReference type="EMBL" id="RMZ68004.1"/>
    </source>
</evidence>
<name>A0A3M7M0R9_9PLEO</name>
<dbReference type="AlphaFoldDB" id="A0A3M7M0R9"/>
<feature type="signal peptide" evidence="1">
    <location>
        <begin position="1"/>
        <end position="27"/>
    </location>
</feature>
<feature type="chain" id="PRO_5018080710" evidence="1">
    <location>
        <begin position="28"/>
        <end position="60"/>
    </location>
</feature>
<accession>A0A3M7M0R9</accession>
<evidence type="ECO:0000256" key="1">
    <source>
        <dbReference type="SAM" id="SignalP"/>
    </source>
</evidence>
<gene>
    <name evidence="2" type="ORF">GMOD_00004116</name>
</gene>